<dbReference type="Proteomes" id="UP001150830">
    <property type="component" value="Unassembled WGS sequence"/>
</dbReference>
<comment type="caution">
    <text evidence="2">The sequence shown here is derived from an EMBL/GenBank/DDBJ whole genome shotgun (WGS) entry which is preliminary data.</text>
</comment>
<organism evidence="2 3">
    <name type="scientific">Parathalassolituus penaei</name>
    <dbReference type="NCBI Taxonomy" id="2997323"/>
    <lineage>
        <taxon>Bacteria</taxon>
        <taxon>Pseudomonadati</taxon>
        <taxon>Pseudomonadota</taxon>
        <taxon>Gammaproteobacteria</taxon>
        <taxon>Oceanospirillales</taxon>
        <taxon>Oceanospirillaceae</taxon>
        <taxon>Parathalassolituus</taxon>
    </lineage>
</organism>
<gene>
    <name evidence="2" type="ORF">OUO13_06610</name>
</gene>
<protein>
    <submittedName>
        <fullName evidence="2">ABC transporter substrate-binding protein</fullName>
    </submittedName>
</protein>
<feature type="signal peptide" evidence="1">
    <location>
        <begin position="1"/>
        <end position="23"/>
    </location>
</feature>
<evidence type="ECO:0000313" key="2">
    <source>
        <dbReference type="EMBL" id="MCY0964851.1"/>
    </source>
</evidence>
<dbReference type="RefSeq" id="WP_283173067.1">
    <property type="nucleotide sequence ID" value="NZ_JAPNOA010000019.1"/>
</dbReference>
<dbReference type="PANTHER" id="PTHR30024:SF48">
    <property type="entry name" value="ABC TRANSPORTER SUBSTRATE-BINDING PROTEIN"/>
    <property type="match status" value="1"/>
</dbReference>
<keyword evidence="3" id="KW-1185">Reference proteome</keyword>
<accession>A0A9X3IRG1</accession>
<dbReference type="Gene3D" id="3.40.190.10">
    <property type="entry name" value="Periplasmic binding protein-like II"/>
    <property type="match status" value="2"/>
</dbReference>
<keyword evidence="1" id="KW-0732">Signal</keyword>
<feature type="chain" id="PRO_5040920811" evidence="1">
    <location>
        <begin position="24"/>
        <end position="339"/>
    </location>
</feature>
<dbReference type="SUPFAM" id="SSF53850">
    <property type="entry name" value="Periplasmic binding protein-like II"/>
    <property type="match status" value="1"/>
</dbReference>
<sequence>MKRFKTLFSVCLWSLLLVSGVVAAETPVVRVAVLQFGTVNWEMDVIQQHGLDKKYQFELQVTPVAANNAAPVALQSGAVDLIYSDWVWVNRQRHDQRMYGFSPVSAAAGALYVQPDASATSLADLKGKQLGVAGGPVDKSWLMLQAWSKKSAGLDLAKTVEPVYAAPPLLNKMMEDGKLPATLNFWHFGARLKAAGFKPLVSIHDALAGLGIHTQVPLLGWVFADRYAQSQGDVLNRFLLASAEARQILQTSDDEWLRIKPLTQAENDGIFVALRDEYRASVQAAFGAEQVAALQQLYSIFAAEGGQELTGGAQTLDTSMFLMASGSGLVKAGVLKDAQ</sequence>
<dbReference type="PANTHER" id="PTHR30024">
    <property type="entry name" value="ALIPHATIC SULFONATES-BINDING PROTEIN-RELATED"/>
    <property type="match status" value="1"/>
</dbReference>
<evidence type="ECO:0000313" key="3">
    <source>
        <dbReference type="Proteomes" id="UP001150830"/>
    </source>
</evidence>
<dbReference type="AlphaFoldDB" id="A0A9X3IRG1"/>
<evidence type="ECO:0000256" key="1">
    <source>
        <dbReference type="SAM" id="SignalP"/>
    </source>
</evidence>
<dbReference type="EMBL" id="JAPNOA010000019">
    <property type="protein sequence ID" value="MCY0964851.1"/>
    <property type="molecule type" value="Genomic_DNA"/>
</dbReference>
<reference evidence="2" key="1">
    <citation type="submission" date="2022-11" db="EMBL/GenBank/DDBJ databases">
        <title>Parathalassolutuus dongxingensis gen. nov., sp. nov., a novel member of family Oceanospirillaceae isolated from a coastal shrimp pond in Guangxi, China.</title>
        <authorList>
            <person name="Chen H."/>
        </authorList>
    </citation>
    <scope>NUCLEOTIDE SEQUENCE</scope>
    <source>
        <strain evidence="2">G-43</strain>
    </source>
</reference>
<proteinExistence type="predicted"/>
<name>A0A9X3IRG1_9GAMM</name>